<protein>
    <submittedName>
        <fullName evidence="15">General secretion pathway protein D</fullName>
    </submittedName>
</protein>
<keyword evidence="9" id="KW-0998">Cell outer membrane</keyword>
<dbReference type="InterPro" id="IPR005644">
    <property type="entry name" value="NolW-like"/>
</dbReference>
<dbReference type="OrthoDB" id="9775455at2"/>
<comment type="similarity">
    <text evidence="2">Belongs to the bacterial secretin family. GSP D subfamily.</text>
</comment>
<feature type="compositionally biased region" description="Low complexity" evidence="11">
    <location>
        <begin position="429"/>
        <end position="451"/>
    </location>
</feature>
<evidence type="ECO:0000256" key="7">
    <source>
        <dbReference type="ARBA" id="ARBA00022927"/>
    </source>
</evidence>
<dbReference type="Pfam" id="PF03958">
    <property type="entry name" value="Secretin_N"/>
    <property type="match status" value="2"/>
</dbReference>
<dbReference type="InterPro" id="IPR004846">
    <property type="entry name" value="T2SS/T3SS_dom"/>
</dbReference>
<dbReference type="GO" id="GO:0015628">
    <property type="term" value="P:protein secretion by the type II secretion system"/>
    <property type="evidence" value="ECO:0007669"/>
    <property type="project" value="InterPro"/>
</dbReference>
<dbReference type="InterPro" id="IPR050810">
    <property type="entry name" value="Bact_Secretion_Sys_Channel"/>
</dbReference>
<accession>A0A1I7NRZ0</accession>
<dbReference type="GO" id="GO:0009279">
    <property type="term" value="C:cell outer membrane"/>
    <property type="evidence" value="ECO:0007669"/>
    <property type="project" value="UniProtKB-SubCell"/>
</dbReference>
<evidence type="ECO:0000256" key="5">
    <source>
        <dbReference type="ARBA" id="ARBA00022692"/>
    </source>
</evidence>
<feature type="domain" description="NolW-like" evidence="13">
    <location>
        <begin position="331"/>
        <end position="489"/>
    </location>
</feature>
<dbReference type="Proteomes" id="UP000199423">
    <property type="component" value="Unassembled WGS sequence"/>
</dbReference>
<evidence type="ECO:0000259" key="14">
    <source>
        <dbReference type="Pfam" id="PF21305"/>
    </source>
</evidence>
<feature type="domain" description="NolW-like" evidence="13">
    <location>
        <begin position="192"/>
        <end position="252"/>
    </location>
</feature>
<evidence type="ECO:0000256" key="4">
    <source>
        <dbReference type="ARBA" id="ARBA00022452"/>
    </source>
</evidence>
<dbReference type="PROSITE" id="PS51257">
    <property type="entry name" value="PROKAR_LIPOPROTEIN"/>
    <property type="match status" value="1"/>
</dbReference>
<dbReference type="Pfam" id="PF00263">
    <property type="entry name" value="Secretin"/>
    <property type="match status" value="1"/>
</dbReference>
<evidence type="ECO:0000256" key="3">
    <source>
        <dbReference type="ARBA" id="ARBA00022448"/>
    </source>
</evidence>
<evidence type="ECO:0000313" key="16">
    <source>
        <dbReference type="Proteomes" id="UP000199423"/>
    </source>
</evidence>
<dbReference type="Pfam" id="PF21305">
    <property type="entry name" value="type_II_gspD_N0"/>
    <property type="match status" value="1"/>
</dbReference>
<keyword evidence="5" id="KW-0812">Transmembrane</keyword>
<dbReference type="AlphaFoldDB" id="A0A1I7NRZ0"/>
<keyword evidence="4" id="KW-1134">Transmembrane beta strand</keyword>
<dbReference type="EMBL" id="FPCH01000003">
    <property type="protein sequence ID" value="SFV37372.1"/>
    <property type="molecule type" value="Genomic_DNA"/>
</dbReference>
<dbReference type="PRINTS" id="PR00811">
    <property type="entry name" value="BCTERIALGSPD"/>
</dbReference>
<dbReference type="InterPro" id="IPR049371">
    <property type="entry name" value="GspD-like_N0"/>
</dbReference>
<dbReference type="Gene3D" id="3.55.50.30">
    <property type="match status" value="1"/>
</dbReference>
<evidence type="ECO:0000256" key="2">
    <source>
        <dbReference type="ARBA" id="ARBA00006980"/>
    </source>
</evidence>
<evidence type="ECO:0000313" key="15">
    <source>
        <dbReference type="EMBL" id="SFV37372.1"/>
    </source>
</evidence>
<evidence type="ECO:0000256" key="8">
    <source>
        <dbReference type="ARBA" id="ARBA00023136"/>
    </source>
</evidence>
<feature type="compositionally biased region" description="Polar residues" evidence="11">
    <location>
        <begin position="49"/>
        <end position="64"/>
    </location>
</feature>
<feature type="domain" description="Type II/III secretion system secretin-like" evidence="12">
    <location>
        <begin position="557"/>
        <end position="728"/>
    </location>
</feature>
<keyword evidence="8" id="KW-0472">Membrane</keyword>
<evidence type="ECO:0000256" key="10">
    <source>
        <dbReference type="RuleBase" id="RU004004"/>
    </source>
</evidence>
<dbReference type="Gene3D" id="3.30.1370.120">
    <property type="match status" value="3"/>
</dbReference>
<evidence type="ECO:0000256" key="1">
    <source>
        <dbReference type="ARBA" id="ARBA00004442"/>
    </source>
</evidence>
<dbReference type="PANTHER" id="PTHR30332:SF25">
    <property type="entry name" value="SECRETIN XPSD"/>
    <property type="match status" value="1"/>
</dbReference>
<dbReference type="InterPro" id="IPR013356">
    <property type="entry name" value="T2SS_GspD"/>
</dbReference>
<dbReference type="NCBIfam" id="TIGR02517">
    <property type="entry name" value="type_II_gspD"/>
    <property type="match status" value="1"/>
</dbReference>
<evidence type="ECO:0000256" key="9">
    <source>
        <dbReference type="ARBA" id="ARBA00023237"/>
    </source>
</evidence>
<dbReference type="PANTHER" id="PTHR30332">
    <property type="entry name" value="PROBABLE GENERAL SECRETION PATHWAY PROTEIN D"/>
    <property type="match status" value="1"/>
</dbReference>
<feature type="region of interest" description="Disordered" evidence="11">
    <location>
        <begin position="353"/>
        <end position="458"/>
    </location>
</feature>
<dbReference type="GO" id="GO:0015627">
    <property type="term" value="C:type II protein secretion system complex"/>
    <property type="evidence" value="ECO:0007669"/>
    <property type="project" value="InterPro"/>
</dbReference>
<organism evidence="15 16">
    <name type="scientific">Hyphomicrobium facile</name>
    <dbReference type="NCBI Taxonomy" id="51670"/>
    <lineage>
        <taxon>Bacteria</taxon>
        <taxon>Pseudomonadati</taxon>
        <taxon>Pseudomonadota</taxon>
        <taxon>Alphaproteobacteria</taxon>
        <taxon>Hyphomicrobiales</taxon>
        <taxon>Hyphomicrobiaceae</taxon>
        <taxon>Hyphomicrobium</taxon>
    </lineage>
</organism>
<reference evidence="16" key="1">
    <citation type="submission" date="2016-10" db="EMBL/GenBank/DDBJ databases">
        <authorList>
            <person name="Varghese N."/>
            <person name="Submissions S."/>
        </authorList>
    </citation>
    <scope>NUCLEOTIDE SEQUENCE [LARGE SCALE GENOMIC DNA]</scope>
    <source>
        <strain evidence="16">DSM 1565</strain>
    </source>
</reference>
<keyword evidence="7" id="KW-0653">Protein transport</keyword>
<dbReference type="STRING" id="51670.SAMN04488557_3129"/>
<dbReference type="InterPro" id="IPR001775">
    <property type="entry name" value="GspD/PilQ"/>
</dbReference>
<sequence>MGRWLSLAVSFFASVSFSGCSSLEKPLIEPPDEMAKLSNASLAPASPINRPQYSSVGSSQTVSQKFPGDNRITSSATRQMNAGVSESGSGYELTFNDTELSEFVKVVLKDTLGITYVFDSKVEGRVTLSTGGPVSRTQLISILESVLATYKAVLLIENNVYRVVPEADAHQQGISAFDYVKESREVGAGYGVSIFPLRYVSTDAIMRMLDGLLVKQEDLRASVYNNLLFVRGSSQARQSVVEIISMFDVDWMKGQSAGLFKLNNAAPDDVIRELAQVFQTERQGRGLVKFQPIARLNAILVLAPKSQSIDKAAEWISRLDHGGADDNNFYVYRVENGRAKDLAQLLMAAFSGSSGGSLRGAEEKEVAPTSGASRMGSGGGSGSSFGSSFGSSNGSNSSAGTGAGFASSDTPGSSSSSSGPLKSAPPPAAAADDTSADDSSASSGGSSTSSDQVRITPDERNNKLLIKASERNYRKILQILRRIDQPPLQVLINATLAEVTLNDNLAYGVQFYLQKNRGKAGAIGFSTADALAIAPVAPGLNLIAGAVGSDPRVILDALAQETAVRVVSSPSVVVLHNQPATLEVGDEVPIITRQAQSVINPDSPTVNEIEFKNTGVILNVTPRINSNGLVTMEIQQEVSAVQNPAGQSSSSSTSLTPTISQRRVTSTIAVQSGQMVVLGGLIREEVNRSKSSIPVLNKIPYIGDVLGGDTNNTKVRTELIVFIRPTVIHNPEDASNAAEALRAGMQSLAPRPTAWDVDVQERGAGGQASVIK</sequence>
<name>A0A1I7NRZ0_9HYPH</name>
<dbReference type="InterPro" id="IPR038591">
    <property type="entry name" value="NolW-like_sf"/>
</dbReference>
<keyword evidence="3 10" id="KW-0813">Transport</keyword>
<evidence type="ECO:0000259" key="13">
    <source>
        <dbReference type="Pfam" id="PF03958"/>
    </source>
</evidence>
<evidence type="ECO:0000259" key="12">
    <source>
        <dbReference type="Pfam" id="PF00263"/>
    </source>
</evidence>
<evidence type="ECO:0000256" key="6">
    <source>
        <dbReference type="ARBA" id="ARBA00022729"/>
    </source>
</evidence>
<feature type="domain" description="GspD-like N0" evidence="14">
    <location>
        <begin position="94"/>
        <end position="163"/>
    </location>
</feature>
<proteinExistence type="inferred from homology"/>
<feature type="compositionally biased region" description="Low complexity" evidence="11">
    <location>
        <begin position="384"/>
        <end position="422"/>
    </location>
</feature>
<gene>
    <name evidence="15" type="ORF">SAMN04488557_3129</name>
</gene>
<feature type="region of interest" description="Disordered" evidence="11">
    <location>
        <begin position="48"/>
        <end position="73"/>
    </location>
</feature>
<evidence type="ECO:0000256" key="11">
    <source>
        <dbReference type="SAM" id="MobiDB-lite"/>
    </source>
</evidence>
<keyword evidence="6" id="KW-0732">Signal</keyword>
<keyword evidence="16" id="KW-1185">Reference proteome</keyword>
<comment type="subcellular location">
    <subcellularLocation>
        <location evidence="1 10">Cell outer membrane</location>
    </subcellularLocation>
</comment>